<keyword evidence="2" id="KW-1185">Reference proteome</keyword>
<protein>
    <submittedName>
        <fullName evidence="3">DUF4794 domain-containing protein</fullName>
    </submittedName>
</protein>
<feature type="compositionally biased region" description="Polar residues" evidence="1">
    <location>
        <begin position="131"/>
        <end position="143"/>
    </location>
</feature>
<reference evidence="2" key="1">
    <citation type="journal article" date="2013" name="Genetics">
        <title>The draft genome and transcriptome of Panagrellus redivivus are shaped by the harsh demands of a free-living lifestyle.</title>
        <authorList>
            <person name="Srinivasan J."/>
            <person name="Dillman A.R."/>
            <person name="Macchietto M.G."/>
            <person name="Heikkinen L."/>
            <person name="Lakso M."/>
            <person name="Fracchia K.M."/>
            <person name="Antoshechkin I."/>
            <person name="Mortazavi A."/>
            <person name="Wong G."/>
            <person name="Sternberg P.W."/>
        </authorList>
    </citation>
    <scope>NUCLEOTIDE SEQUENCE [LARGE SCALE GENOMIC DNA]</scope>
    <source>
        <strain evidence="2">MT8872</strain>
    </source>
</reference>
<proteinExistence type="predicted"/>
<reference evidence="3" key="2">
    <citation type="submission" date="2020-10" db="UniProtKB">
        <authorList>
            <consortium name="WormBaseParasite"/>
        </authorList>
    </citation>
    <scope>IDENTIFICATION</scope>
</reference>
<feature type="region of interest" description="Disordered" evidence="1">
    <location>
        <begin position="107"/>
        <end position="143"/>
    </location>
</feature>
<evidence type="ECO:0000256" key="1">
    <source>
        <dbReference type="SAM" id="MobiDB-lite"/>
    </source>
</evidence>
<dbReference type="Proteomes" id="UP000492821">
    <property type="component" value="Unassembled WGS sequence"/>
</dbReference>
<name>A0A7E4VS42_PANRE</name>
<dbReference type="WBParaSite" id="Pan_g2708.t1">
    <property type="protein sequence ID" value="Pan_g2708.t1"/>
    <property type="gene ID" value="Pan_g2708"/>
</dbReference>
<organism evidence="2 3">
    <name type="scientific">Panagrellus redivivus</name>
    <name type="common">Microworm</name>
    <dbReference type="NCBI Taxonomy" id="6233"/>
    <lineage>
        <taxon>Eukaryota</taxon>
        <taxon>Metazoa</taxon>
        <taxon>Ecdysozoa</taxon>
        <taxon>Nematoda</taxon>
        <taxon>Chromadorea</taxon>
        <taxon>Rhabditida</taxon>
        <taxon>Tylenchina</taxon>
        <taxon>Panagrolaimomorpha</taxon>
        <taxon>Panagrolaimoidea</taxon>
        <taxon>Panagrolaimidae</taxon>
        <taxon>Panagrellus</taxon>
    </lineage>
</organism>
<evidence type="ECO:0000313" key="2">
    <source>
        <dbReference type="Proteomes" id="UP000492821"/>
    </source>
</evidence>
<evidence type="ECO:0000313" key="3">
    <source>
        <dbReference type="WBParaSite" id="Pan_g2708.t1"/>
    </source>
</evidence>
<dbReference type="AlphaFoldDB" id="A0A7E4VS42"/>
<sequence>MQSLTLITLAAISLIFTFHSITAMPLLAQIEKMPEQIPMADDYVDPLSADKRDLEEAYFLTPPEKLAVLLQLPRTDRKFFDADPDYYPIASNAFTFDSLPIEIEQQAPVPKPAAAAPSQKEVTGPIVLGPQTKSTVTNSLKKP</sequence>
<accession>A0A7E4VS42</accession>